<proteinExistence type="predicted"/>
<name>A0ABW5J9B6_9BACT</name>
<dbReference type="Gene3D" id="1.25.40.10">
    <property type="entry name" value="Tetratricopeptide repeat domain"/>
    <property type="match status" value="2"/>
</dbReference>
<protein>
    <submittedName>
        <fullName evidence="6">Tetratricopeptide repeat protein</fullName>
    </submittedName>
</protein>
<dbReference type="EMBL" id="JBHULC010000021">
    <property type="protein sequence ID" value="MFD2522659.1"/>
    <property type="molecule type" value="Genomic_DNA"/>
</dbReference>
<feature type="region of interest" description="Disordered" evidence="4">
    <location>
        <begin position="548"/>
        <end position="569"/>
    </location>
</feature>
<gene>
    <name evidence="6" type="ORF">ACFSR2_17305</name>
</gene>
<sequence>MNKILRSLSVSAVAVLALTFHTLAQTVQDGLRNLDAERYNAAGTIFNQLVASAPTAENYFYQGYYFLSLPEPDLEKAKEAFTKGVESQKKPDPLNRVGLGAVKLLSGDKAGAKADFDLIKKDTKNKNSDVLFRIGDAYAISENPKFNDPAEAVLNIQAALDVQKVKNNPDYYISLAKAYFLKNDGGPAMTALENALNMGQKTAVIHTLMGRVWFQGKSYPKAQQELNEAISADPEHAPAYFYLSSIFQVFGKYDLAAKNAKLYLDKSEPSNEAKLRYVKLAFTVKDYDNASTVLNEIFDKTQDPVKYRLRGYTQVEKGECAEGIKNIQEFLKQAPQDRHLPLDYGQIGRGYICIKDDANKALNDSIGITYMEKAIELGDTTSNYMNDILAVYKAAKRWDKLAATYEKVMATTGKATAPDYYNLADAYMRSKEYVKADSALSKTIELYKDTWLVPYIIKARAKQYANPEDSTFAAAPVYEKYLSLVPEADKAKDATKRYLAEAYGYLGVKALLLDKDTAKAKEYMNLVLTYDPANQQALKVLESINGTPASGGTAAPANNNNPSGSSPKG</sequence>
<keyword evidence="2 3" id="KW-0802">TPR repeat</keyword>
<evidence type="ECO:0000313" key="7">
    <source>
        <dbReference type="Proteomes" id="UP001597510"/>
    </source>
</evidence>
<dbReference type="InterPro" id="IPR019734">
    <property type="entry name" value="TPR_rpt"/>
</dbReference>
<evidence type="ECO:0000256" key="4">
    <source>
        <dbReference type="SAM" id="MobiDB-lite"/>
    </source>
</evidence>
<dbReference type="RefSeq" id="WP_340237691.1">
    <property type="nucleotide sequence ID" value="NZ_JBBEWC010000008.1"/>
</dbReference>
<dbReference type="PROSITE" id="PS50005">
    <property type="entry name" value="TPR"/>
    <property type="match status" value="1"/>
</dbReference>
<dbReference type="SMART" id="SM00028">
    <property type="entry name" value="TPR"/>
    <property type="match status" value="5"/>
</dbReference>
<evidence type="ECO:0000256" key="2">
    <source>
        <dbReference type="ARBA" id="ARBA00022803"/>
    </source>
</evidence>
<keyword evidence="7" id="KW-1185">Reference proteome</keyword>
<evidence type="ECO:0000256" key="3">
    <source>
        <dbReference type="PROSITE-ProRule" id="PRU00339"/>
    </source>
</evidence>
<keyword evidence="5" id="KW-0732">Signal</keyword>
<organism evidence="6 7">
    <name type="scientific">Emticicia soli</name>
    <dbReference type="NCBI Taxonomy" id="2027878"/>
    <lineage>
        <taxon>Bacteria</taxon>
        <taxon>Pseudomonadati</taxon>
        <taxon>Bacteroidota</taxon>
        <taxon>Cytophagia</taxon>
        <taxon>Cytophagales</taxon>
        <taxon>Leadbetterellaceae</taxon>
        <taxon>Emticicia</taxon>
    </lineage>
</organism>
<dbReference type="SUPFAM" id="SSF48452">
    <property type="entry name" value="TPR-like"/>
    <property type="match status" value="2"/>
</dbReference>
<dbReference type="PANTHER" id="PTHR44186:SF1">
    <property type="entry name" value="BARDET-BIEDL SYNDROME 4 PROTEIN"/>
    <property type="match status" value="1"/>
</dbReference>
<feature type="chain" id="PRO_5047227268" evidence="5">
    <location>
        <begin position="25"/>
        <end position="569"/>
    </location>
</feature>
<keyword evidence="1" id="KW-0677">Repeat</keyword>
<comment type="caution">
    <text evidence="6">The sequence shown here is derived from an EMBL/GenBank/DDBJ whole genome shotgun (WGS) entry which is preliminary data.</text>
</comment>
<accession>A0ABW5J9B6</accession>
<dbReference type="Proteomes" id="UP001597510">
    <property type="component" value="Unassembled WGS sequence"/>
</dbReference>
<evidence type="ECO:0000256" key="1">
    <source>
        <dbReference type="ARBA" id="ARBA00022737"/>
    </source>
</evidence>
<evidence type="ECO:0000256" key="5">
    <source>
        <dbReference type="SAM" id="SignalP"/>
    </source>
</evidence>
<feature type="repeat" description="TPR" evidence="3">
    <location>
        <begin position="203"/>
        <end position="236"/>
    </location>
</feature>
<dbReference type="InterPro" id="IPR011990">
    <property type="entry name" value="TPR-like_helical_dom_sf"/>
</dbReference>
<dbReference type="Pfam" id="PF13432">
    <property type="entry name" value="TPR_16"/>
    <property type="match status" value="1"/>
</dbReference>
<evidence type="ECO:0000313" key="6">
    <source>
        <dbReference type="EMBL" id="MFD2522659.1"/>
    </source>
</evidence>
<reference evidence="7" key="1">
    <citation type="journal article" date="2019" name="Int. J. Syst. Evol. Microbiol.">
        <title>The Global Catalogue of Microorganisms (GCM) 10K type strain sequencing project: providing services to taxonomists for standard genome sequencing and annotation.</title>
        <authorList>
            <consortium name="The Broad Institute Genomics Platform"/>
            <consortium name="The Broad Institute Genome Sequencing Center for Infectious Disease"/>
            <person name="Wu L."/>
            <person name="Ma J."/>
        </authorList>
    </citation>
    <scope>NUCLEOTIDE SEQUENCE [LARGE SCALE GENOMIC DNA]</scope>
    <source>
        <strain evidence="7">KCTC 52344</strain>
    </source>
</reference>
<dbReference type="PANTHER" id="PTHR44186">
    <property type="match status" value="1"/>
</dbReference>
<feature type="signal peptide" evidence="5">
    <location>
        <begin position="1"/>
        <end position="24"/>
    </location>
</feature>